<dbReference type="InParanoid" id="A0A517SCE3"/>
<dbReference type="KEGG" id="ccos:Pan44_18070"/>
<dbReference type="RefSeq" id="WP_197453959.1">
    <property type="nucleotide sequence ID" value="NZ_CP036271.1"/>
</dbReference>
<accession>A0A517SCE3</accession>
<gene>
    <name evidence="1" type="ORF">Pan44_18070</name>
</gene>
<keyword evidence="2" id="KW-1185">Reference proteome</keyword>
<protein>
    <recommendedName>
        <fullName evidence="3">DUF4365 domain-containing protein</fullName>
    </recommendedName>
</protein>
<evidence type="ECO:0000313" key="1">
    <source>
        <dbReference type="EMBL" id="QDT53783.1"/>
    </source>
</evidence>
<dbReference type="AlphaFoldDB" id="A0A517SCE3"/>
<sequence length="200" mass="22223">MTDIIIKEQPGPDDTYRKSQFYEQIVEHAFVSEVLQEVWYGFGETIEVLRSEVDSSGYDVVFECGGVLRHVQLKTSKPDAKVASQKINIALAEKPGGCVVWLVRNEDPNTCRLRLSYLYFGGVAGEPLPSLENFKTAKHTKANAAGVKLERPGIVLVPKSRFRKIATTRNLVENLFGLPRPKPGLLNAETNAGNGLERHD</sequence>
<dbReference type="EMBL" id="CP036271">
    <property type="protein sequence ID" value="QDT53783.1"/>
    <property type="molecule type" value="Genomic_DNA"/>
</dbReference>
<proteinExistence type="predicted"/>
<name>A0A517SCE3_9PLAN</name>
<evidence type="ECO:0008006" key="3">
    <source>
        <dbReference type="Google" id="ProtNLM"/>
    </source>
</evidence>
<evidence type="ECO:0000313" key="2">
    <source>
        <dbReference type="Proteomes" id="UP000315700"/>
    </source>
</evidence>
<reference evidence="1 2" key="1">
    <citation type="submission" date="2019-02" db="EMBL/GenBank/DDBJ databases">
        <title>Deep-cultivation of Planctomycetes and their phenomic and genomic characterization uncovers novel biology.</title>
        <authorList>
            <person name="Wiegand S."/>
            <person name="Jogler M."/>
            <person name="Boedeker C."/>
            <person name="Pinto D."/>
            <person name="Vollmers J."/>
            <person name="Rivas-Marin E."/>
            <person name="Kohn T."/>
            <person name="Peeters S.H."/>
            <person name="Heuer A."/>
            <person name="Rast P."/>
            <person name="Oberbeckmann S."/>
            <person name="Bunk B."/>
            <person name="Jeske O."/>
            <person name="Meyerdierks A."/>
            <person name="Storesund J.E."/>
            <person name="Kallscheuer N."/>
            <person name="Luecker S."/>
            <person name="Lage O.M."/>
            <person name="Pohl T."/>
            <person name="Merkel B.J."/>
            <person name="Hornburger P."/>
            <person name="Mueller R.-W."/>
            <person name="Bruemmer F."/>
            <person name="Labrenz M."/>
            <person name="Spormann A.M."/>
            <person name="Op den Camp H."/>
            <person name="Overmann J."/>
            <person name="Amann R."/>
            <person name="Jetten M.S.M."/>
            <person name="Mascher T."/>
            <person name="Medema M.H."/>
            <person name="Devos D.P."/>
            <person name="Kaster A.-K."/>
            <person name="Ovreas L."/>
            <person name="Rohde M."/>
            <person name="Galperin M.Y."/>
            <person name="Jogler C."/>
        </authorList>
    </citation>
    <scope>NUCLEOTIDE SEQUENCE [LARGE SCALE GENOMIC DNA]</scope>
    <source>
        <strain evidence="1 2">Pan44</strain>
    </source>
</reference>
<organism evidence="1 2">
    <name type="scientific">Caulifigura coniformis</name>
    <dbReference type="NCBI Taxonomy" id="2527983"/>
    <lineage>
        <taxon>Bacteria</taxon>
        <taxon>Pseudomonadati</taxon>
        <taxon>Planctomycetota</taxon>
        <taxon>Planctomycetia</taxon>
        <taxon>Planctomycetales</taxon>
        <taxon>Planctomycetaceae</taxon>
        <taxon>Caulifigura</taxon>
    </lineage>
</organism>
<dbReference type="Proteomes" id="UP000315700">
    <property type="component" value="Chromosome"/>
</dbReference>